<keyword evidence="3" id="KW-0378">Hydrolase</keyword>
<dbReference type="AlphaFoldDB" id="A0A8H6W2R2"/>
<sequence length="314" mass="31943">MLGFTVLVCLAGVASAAPSANSLVERAPAANKIVIANDDGWATAQIRAQFNALTAAGYNTILSAPAENQSGTGSSSTTPTVRKDPCEFNSCPAGSPAIGSDPSNPRLNYVNAYPVDGALYGINTLGPKIFGSKPDLVVSGPNIGNNFNLAAFFSGTIGAASAAALAGVPAVAFSAASGGQVSFNILNDPTAPEAQAAKLYSALTVKFLDTLLASSGPILPAGTAISVNYPALSNACNSVDSFKFVLTRLYWNPLRTDVTTCGSSHLPDEMTVVNNNGRCQISVSAINPSTKLDASAEAQAAVLKRLSPILTCAA</sequence>
<dbReference type="Proteomes" id="UP000636479">
    <property type="component" value="Unassembled WGS sequence"/>
</dbReference>
<dbReference type="GeneID" id="59348682"/>
<evidence type="ECO:0000256" key="1">
    <source>
        <dbReference type="ARBA" id="ARBA00011062"/>
    </source>
</evidence>
<organism evidence="6 7">
    <name type="scientific">Mycena indigotica</name>
    <dbReference type="NCBI Taxonomy" id="2126181"/>
    <lineage>
        <taxon>Eukaryota</taxon>
        <taxon>Fungi</taxon>
        <taxon>Dikarya</taxon>
        <taxon>Basidiomycota</taxon>
        <taxon>Agaricomycotina</taxon>
        <taxon>Agaricomycetes</taxon>
        <taxon>Agaricomycetidae</taxon>
        <taxon>Agaricales</taxon>
        <taxon>Marasmiineae</taxon>
        <taxon>Mycenaceae</taxon>
        <taxon>Mycena</taxon>
    </lineage>
</organism>
<dbReference type="Gene3D" id="3.40.1210.10">
    <property type="entry name" value="Survival protein SurE-like phosphatase/nucleotidase"/>
    <property type="match status" value="1"/>
</dbReference>
<evidence type="ECO:0000256" key="4">
    <source>
        <dbReference type="SAM" id="SignalP"/>
    </source>
</evidence>
<dbReference type="GO" id="GO:0046872">
    <property type="term" value="F:metal ion binding"/>
    <property type="evidence" value="ECO:0007669"/>
    <property type="project" value="UniProtKB-KW"/>
</dbReference>
<dbReference type="PANTHER" id="PTHR30457:SF0">
    <property type="entry name" value="PHOSPHATASE, PUTATIVE (AFU_ORTHOLOGUE AFUA_4G01070)-RELATED"/>
    <property type="match status" value="1"/>
</dbReference>
<keyword evidence="4" id="KW-0732">Signal</keyword>
<comment type="caution">
    <text evidence="6">The sequence shown here is derived from an EMBL/GenBank/DDBJ whole genome shotgun (WGS) entry which is preliminary data.</text>
</comment>
<evidence type="ECO:0000259" key="5">
    <source>
        <dbReference type="Pfam" id="PF01975"/>
    </source>
</evidence>
<evidence type="ECO:0000313" key="6">
    <source>
        <dbReference type="EMBL" id="KAF7297219.1"/>
    </source>
</evidence>
<dbReference type="Pfam" id="PF01975">
    <property type="entry name" value="SurE"/>
    <property type="match status" value="1"/>
</dbReference>
<evidence type="ECO:0000256" key="3">
    <source>
        <dbReference type="ARBA" id="ARBA00022801"/>
    </source>
</evidence>
<keyword evidence="2" id="KW-0479">Metal-binding</keyword>
<dbReference type="PANTHER" id="PTHR30457">
    <property type="entry name" value="5'-NUCLEOTIDASE SURE"/>
    <property type="match status" value="1"/>
</dbReference>
<dbReference type="InterPro" id="IPR002828">
    <property type="entry name" value="SurE-like_Pase/nucleotidase"/>
</dbReference>
<dbReference type="InterPro" id="IPR036523">
    <property type="entry name" value="SurE-like_sf"/>
</dbReference>
<dbReference type="InterPro" id="IPR030048">
    <property type="entry name" value="SurE"/>
</dbReference>
<name>A0A8H6W2R2_9AGAR</name>
<dbReference type="SUPFAM" id="SSF64167">
    <property type="entry name" value="SurE-like"/>
    <property type="match status" value="1"/>
</dbReference>
<dbReference type="RefSeq" id="XP_037217578.1">
    <property type="nucleotide sequence ID" value="XM_037366166.1"/>
</dbReference>
<dbReference type="OrthoDB" id="4018688at2759"/>
<dbReference type="GO" id="GO:0008252">
    <property type="term" value="F:nucleotidase activity"/>
    <property type="evidence" value="ECO:0007669"/>
    <property type="project" value="InterPro"/>
</dbReference>
<proteinExistence type="inferred from homology"/>
<dbReference type="EMBL" id="JACAZF010000008">
    <property type="protein sequence ID" value="KAF7297219.1"/>
    <property type="molecule type" value="Genomic_DNA"/>
</dbReference>
<evidence type="ECO:0000313" key="7">
    <source>
        <dbReference type="Proteomes" id="UP000636479"/>
    </source>
</evidence>
<protein>
    <submittedName>
        <fullName evidence="6">SurE domain-containing protein</fullName>
    </submittedName>
</protein>
<feature type="domain" description="Survival protein SurE-like phosphatase/nucleotidase" evidence="5">
    <location>
        <begin position="33"/>
        <end position="234"/>
    </location>
</feature>
<gene>
    <name evidence="6" type="ORF">MIND_00955000</name>
</gene>
<keyword evidence="7" id="KW-1185">Reference proteome</keyword>
<evidence type="ECO:0000256" key="2">
    <source>
        <dbReference type="ARBA" id="ARBA00022723"/>
    </source>
</evidence>
<reference evidence="6" key="1">
    <citation type="submission" date="2020-05" db="EMBL/GenBank/DDBJ databases">
        <title>Mycena genomes resolve the evolution of fungal bioluminescence.</title>
        <authorList>
            <person name="Tsai I.J."/>
        </authorList>
    </citation>
    <scope>NUCLEOTIDE SEQUENCE</scope>
    <source>
        <strain evidence="6">171206Taipei</strain>
    </source>
</reference>
<comment type="similarity">
    <text evidence="1">Belongs to the SurE nucleotidase family.</text>
</comment>
<accession>A0A8H6W2R2</accession>
<feature type="signal peptide" evidence="4">
    <location>
        <begin position="1"/>
        <end position="16"/>
    </location>
</feature>
<feature type="chain" id="PRO_5034819839" evidence="4">
    <location>
        <begin position="17"/>
        <end position="314"/>
    </location>
</feature>